<dbReference type="Proteomes" id="UP000031186">
    <property type="component" value="Unassembled WGS sequence"/>
</dbReference>
<protein>
    <submittedName>
        <fullName evidence="1">Uncharacterized protein</fullName>
    </submittedName>
</protein>
<comment type="caution">
    <text evidence="1">The sequence shown here is derived from an EMBL/GenBank/DDBJ whole genome shotgun (WGS) entry which is preliminary data.</text>
</comment>
<dbReference type="VEuPathDB" id="FungiDB:MAN_06762"/>
<dbReference type="HOGENOM" id="CLU_616888_0_0_1"/>
<reference evidence="1 2" key="1">
    <citation type="journal article" date="2014" name="Proc. Natl. Acad. Sci. U.S.A.">
        <title>Trajectory and genomic determinants of fungal-pathogen speciation and host adaptation.</title>
        <authorList>
            <person name="Hu X."/>
            <person name="Xiao G."/>
            <person name="Zheng P."/>
            <person name="Shang Y."/>
            <person name="Su Y."/>
            <person name="Zhang X."/>
            <person name="Liu X."/>
            <person name="Zhan S."/>
            <person name="St Leger R.J."/>
            <person name="Wang C."/>
        </authorList>
    </citation>
    <scope>NUCLEOTIDE SEQUENCE [LARGE SCALE GENOMIC DNA]</scope>
    <source>
        <strain evidence="1 2">ARSEF 549</strain>
    </source>
</reference>
<organism evidence="1 2">
    <name type="scientific">Metarhizium anisopliae (strain ARSEF 549)</name>
    <dbReference type="NCBI Taxonomy" id="3151832"/>
    <lineage>
        <taxon>Eukaryota</taxon>
        <taxon>Fungi</taxon>
        <taxon>Dikarya</taxon>
        <taxon>Ascomycota</taxon>
        <taxon>Pezizomycotina</taxon>
        <taxon>Sordariomycetes</taxon>
        <taxon>Hypocreomycetidae</taxon>
        <taxon>Hypocreales</taxon>
        <taxon>Clavicipitaceae</taxon>
        <taxon>Metarhizium</taxon>
    </lineage>
</organism>
<dbReference type="OrthoDB" id="10535165at2759"/>
<dbReference type="AlphaFoldDB" id="A0A0B4F2C2"/>
<dbReference type="EMBL" id="AZNF01000008">
    <property type="protein sequence ID" value="KID64588.1"/>
    <property type="molecule type" value="Genomic_DNA"/>
</dbReference>
<proteinExistence type="predicted"/>
<evidence type="ECO:0000313" key="2">
    <source>
        <dbReference type="Proteomes" id="UP000031186"/>
    </source>
</evidence>
<name>A0A0B4F2C2_METAF</name>
<feature type="non-terminal residue" evidence="1">
    <location>
        <position position="1"/>
    </location>
</feature>
<evidence type="ECO:0000313" key="1">
    <source>
        <dbReference type="EMBL" id="KID64588.1"/>
    </source>
</evidence>
<sequence>MSAAGASTSQQTQSESKGPYDLYELCLVCVRKDVYRVGFGGLNSCIDPDAGLCNYGPAFKATGEIDSPLRMVKNCEHYARCYVRIKICDIDQDQLHNFDNAMLSFNSDNELFRSKQDKGPGNFMRAAWEHAWQKKALYEGQYEAGKEIFDTCQGTSLPPGWPPAPGAATRVRVVARLCGGMIGVSGEPSAAIKFLDGRRVELDPVTKEVTLCPTKGDMETSDCEMSAAGALTSQQTQSEGKKKYNVCFDWVRNGVYQLRITERNCCVTASLGDVYGPTFKKLDEPEETRFRLDMAENCQDRPRTWACVKICTIDDDQLAKLKDAILPFNWETAEICRHGNDRTPENFIRFAWTQAYRQGAFRKPEYDRGLEIIRKCSQRDSMDWPALEWNRVCRLVEEHGGVYYYPDESGEEPRRYLDGRRVKVHPVTGEITSYGQAADETPDS</sequence>
<gene>
    <name evidence="1" type="ORF">MAN_06762</name>
</gene>
<keyword evidence="2" id="KW-1185">Reference proteome</keyword>
<accession>A0A0B4F2C2</accession>